<accession>A0ABQ9HF60</accession>
<comment type="caution">
    <text evidence="1">The sequence shown here is derived from an EMBL/GenBank/DDBJ whole genome shotgun (WGS) entry which is preliminary data.</text>
</comment>
<evidence type="ECO:0000313" key="1">
    <source>
        <dbReference type="EMBL" id="KAJ8882905.1"/>
    </source>
</evidence>
<organism evidence="1 2">
    <name type="scientific">Dryococelus australis</name>
    <dbReference type="NCBI Taxonomy" id="614101"/>
    <lineage>
        <taxon>Eukaryota</taxon>
        <taxon>Metazoa</taxon>
        <taxon>Ecdysozoa</taxon>
        <taxon>Arthropoda</taxon>
        <taxon>Hexapoda</taxon>
        <taxon>Insecta</taxon>
        <taxon>Pterygota</taxon>
        <taxon>Neoptera</taxon>
        <taxon>Polyneoptera</taxon>
        <taxon>Phasmatodea</taxon>
        <taxon>Verophasmatodea</taxon>
        <taxon>Anareolatae</taxon>
        <taxon>Phasmatidae</taxon>
        <taxon>Eurycanthinae</taxon>
        <taxon>Dryococelus</taxon>
    </lineage>
</organism>
<gene>
    <name evidence="1" type="ORF">PR048_014737</name>
</gene>
<sequence>MKHAYWSNLPVYPPSGGPEDFLLDHDVTVPEDATVSQLRHIAVDFWRSRPDEIVPVGGVGGGGGGVSVDIILDNITPSTRAACSLSSVPKSIIELLTMAVEVEMRPRAANDFRSVYPSTSAYTLQFQADRAVKGPHARSGNPLRKNCALLAFGIIEIGLNVHSSTHVPEILNEKTAQFRFRVDNVIIRRFVDCYRVFTCDKDI</sequence>
<name>A0ABQ9HF60_9NEOP</name>
<keyword evidence="2" id="KW-1185">Reference proteome</keyword>
<reference evidence="1 2" key="1">
    <citation type="submission" date="2023-02" db="EMBL/GenBank/DDBJ databases">
        <title>LHISI_Scaffold_Assembly.</title>
        <authorList>
            <person name="Stuart O.P."/>
            <person name="Cleave R."/>
            <person name="Magrath M.J.L."/>
            <person name="Mikheyev A.S."/>
        </authorList>
    </citation>
    <scope>NUCLEOTIDE SEQUENCE [LARGE SCALE GENOMIC DNA]</scope>
    <source>
        <strain evidence="1">Daus_M_001</strain>
        <tissue evidence="1">Leg muscle</tissue>
    </source>
</reference>
<proteinExistence type="predicted"/>
<protein>
    <submittedName>
        <fullName evidence="1">Uncharacterized protein</fullName>
    </submittedName>
</protein>
<evidence type="ECO:0000313" key="2">
    <source>
        <dbReference type="Proteomes" id="UP001159363"/>
    </source>
</evidence>
<dbReference type="Proteomes" id="UP001159363">
    <property type="component" value="Chromosome 4"/>
</dbReference>
<dbReference type="EMBL" id="JARBHB010000005">
    <property type="protein sequence ID" value="KAJ8882905.1"/>
    <property type="molecule type" value="Genomic_DNA"/>
</dbReference>